<comment type="caution">
    <text evidence="3">The sequence shown here is derived from an EMBL/GenBank/DDBJ whole genome shotgun (WGS) entry which is preliminary data.</text>
</comment>
<keyword evidence="2" id="KW-0812">Transmembrane</keyword>
<dbReference type="AlphaFoldDB" id="A0AA36HRD4"/>
<keyword evidence="4" id="KW-1185">Reference proteome</keyword>
<sequence>MEQIPTVDKDEETNATVGVHLQEASIAELHQKLDKILEKLERWESDKGLTGPSARLKTPRVSKLSWTNELESKLESKLSLLADPTSKSSKNSNEASLKEAGSIVADEDSQRSVKKKKKGNRHVAMPSVGLHTWATQLRTAVGTSTNLKVWDSCVPSLQQMDGAFVQAVAREKKPFFEEDLEQRDREMHRLGVESSDIGEESQSEASRSLQTVKGHATGEELGGAGLDNEIQQHRNLPGNVDCDGARQRMATTLSHLSQQSQVTILHSAEGPKPVRLWVIRQLMAAPAWFFLLGLVAVLQSIANSIFQ</sequence>
<keyword evidence="2" id="KW-0472">Membrane</keyword>
<accession>A0AA36HRD4</accession>
<feature type="transmembrane region" description="Helical" evidence="2">
    <location>
        <begin position="282"/>
        <end position="302"/>
    </location>
</feature>
<dbReference type="EMBL" id="CAUJNA010000190">
    <property type="protein sequence ID" value="CAJ1373360.1"/>
    <property type="molecule type" value="Genomic_DNA"/>
</dbReference>
<feature type="compositionally biased region" description="Basic residues" evidence="1">
    <location>
        <begin position="112"/>
        <end position="121"/>
    </location>
</feature>
<reference evidence="3" key="1">
    <citation type="submission" date="2023-08" db="EMBL/GenBank/DDBJ databases">
        <authorList>
            <person name="Chen Y."/>
            <person name="Shah S."/>
            <person name="Dougan E. K."/>
            <person name="Thang M."/>
            <person name="Chan C."/>
        </authorList>
    </citation>
    <scope>NUCLEOTIDE SEQUENCE</scope>
</reference>
<feature type="compositionally biased region" description="Polar residues" evidence="1">
    <location>
        <begin position="85"/>
        <end position="95"/>
    </location>
</feature>
<dbReference type="Proteomes" id="UP001178507">
    <property type="component" value="Unassembled WGS sequence"/>
</dbReference>
<proteinExistence type="predicted"/>
<organism evidence="3 4">
    <name type="scientific">Effrenium voratum</name>
    <dbReference type="NCBI Taxonomy" id="2562239"/>
    <lineage>
        <taxon>Eukaryota</taxon>
        <taxon>Sar</taxon>
        <taxon>Alveolata</taxon>
        <taxon>Dinophyceae</taxon>
        <taxon>Suessiales</taxon>
        <taxon>Symbiodiniaceae</taxon>
        <taxon>Effrenium</taxon>
    </lineage>
</organism>
<name>A0AA36HRD4_9DINO</name>
<evidence type="ECO:0000313" key="4">
    <source>
        <dbReference type="Proteomes" id="UP001178507"/>
    </source>
</evidence>
<protein>
    <submittedName>
        <fullName evidence="3">Uncharacterized protein</fullName>
    </submittedName>
</protein>
<feature type="non-terminal residue" evidence="3">
    <location>
        <position position="307"/>
    </location>
</feature>
<evidence type="ECO:0000313" key="3">
    <source>
        <dbReference type="EMBL" id="CAJ1373360.1"/>
    </source>
</evidence>
<feature type="region of interest" description="Disordered" evidence="1">
    <location>
        <begin position="82"/>
        <end position="122"/>
    </location>
</feature>
<evidence type="ECO:0000256" key="2">
    <source>
        <dbReference type="SAM" id="Phobius"/>
    </source>
</evidence>
<feature type="region of interest" description="Disordered" evidence="1">
    <location>
        <begin position="192"/>
        <end position="212"/>
    </location>
</feature>
<evidence type="ECO:0000256" key="1">
    <source>
        <dbReference type="SAM" id="MobiDB-lite"/>
    </source>
</evidence>
<gene>
    <name evidence="3" type="ORF">EVOR1521_LOCUS3195</name>
</gene>
<keyword evidence="2" id="KW-1133">Transmembrane helix</keyword>